<comment type="caution">
    <text evidence="2">The sequence shown here is derived from an EMBL/GenBank/DDBJ whole genome shotgun (WGS) entry which is preliminary data.</text>
</comment>
<dbReference type="SUPFAM" id="SSF52047">
    <property type="entry name" value="RNI-like"/>
    <property type="match status" value="1"/>
</dbReference>
<evidence type="ECO:0000256" key="1">
    <source>
        <dbReference type="SAM" id="MobiDB-lite"/>
    </source>
</evidence>
<accession>A0AB34JJ49</accession>
<organism evidence="2 3">
    <name type="scientific">Prymnesium parvum</name>
    <name type="common">Toxic golden alga</name>
    <dbReference type="NCBI Taxonomy" id="97485"/>
    <lineage>
        <taxon>Eukaryota</taxon>
        <taxon>Haptista</taxon>
        <taxon>Haptophyta</taxon>
        <taxon>Prymnesiophyceae</taxon>
        <taxon>Prymnesiales</taxon>
        <taxon>Prymnesiaceae</taxon>
        <taxon>Prymnesium</taxon>
    </lineage>
</organism>
<evidence type="ECO:0000313" key="3">
    <source>
        <dbReference type="Proteomes" id="UP001515480"/>
    </source>
</evidence>
<evidence type="ECO:0000313" key="2">
    <source>
        <dbReference type="EMBL" id="KAL1520930.1"/>
    </source>
</evidence>
<protein>
    <submittedName>
        <fullName evidence="2">Uncharacterized protein</fullName>
    </submittedName>
</protein>
<keyword evidence="3" id="KW-1185">Reference proteome</keyword>
<sequence length="276" mass="30567">MSKRKEPDAAPTGLSRAAGKRKVGDEETFDNVELEDLFNMSSEDLGYEGLARGVGMEAEEDGIEADTVGLSASEIAFLPQADRADSEIHLDTDTEDDDVDISEEELRTAERLDFSNLELTAGKARWVARMIAENDSLAVIQFDGHELPIGELTEEDELEWDSEEYTDVEAIIIATLLEKDSCTVKRLDLARNQITDHGAKALAKMLQTNSTLEYLNLESNMISEKGGAFFGLAVKANSTLQYLNLQYNSIPTTRQQDLRDIWQTTSCRGGQLGLHL</sequence>
<dbReference type="InterPro" id="IPR053040">
    <property type="entry name" value="LRR-containing_protein_71"/>
</dbReference>
<dbReference type="Pfam" id="PF13516">
    <property type="entry name" value="LRR_6"/>
    <property type="match status" value="3"/>
</dbReference>
<dbReference type="Gene3D" id="3.80.10.10">
    <property type="entry name" value="Ribonuclease Inhibitor"/>
    <property type="match status" value="1"/>
</dbReference>
<dbReference type="SMART" id="SM00368">
    <property type="entry name" value="LRR_RI"/>
    <property type="match status" value="2"/>
</dbReference>
<dbReference type="InterPro" id="IPR001611">
    <property type="entry name" value="Leu-rich_rpt"/>
</dbReference>
<reference evidence="2 3" key="1">
    <citation type="journal article" date="2024" name="Science">
        <title>Giant polyketide synthase enzymes in the biosynthesis of giant marine polyether toxins.</title>
        <authorList>
            <person name="Fallon T.R."/>
            <person name="Shende V.V."/>
            <person name="Wierzbicki I.H."/>
            <person name="Pendleton A.L."/>
            <person name="Watervoot N.F."/>
            <person name="Auber R.P."/>
            <person name="Gonzalez D.J."/>
            <person name="Wisecaver J.H."/>
            <person name="Moore B.S."/>
        </authorList>
    </citation>
    <scope>NUCLEOTIDE SEQUENCE [LARGE SCALE GENOMIC DNA]</scope>
    <source>
        <strain evidence="2 3">12B1</strain>
    </source>
</reference>
<feature type="region of interest" description="Disordered" evidence="1">
    <location>
        <begin position="1"/>
        <end position="25"/>
    </location>
</feature>
<proteinExistence type="predicted"/>
<dbReference type="PANTHER" id="PTHR46984:SF1">
    <property type="entry name" value="LEUCINE-RICH REPEAT-CONTAINING PROTEIN 71"/>
    <property type="match status" value="1"/>
</dbReference>
<dbReference type="EMBL" id="JBGBPQ010000008">
    <property type="protein sequence ID" value="KAL1520930.1"/>
    <property type="molecule type" value="Genomic_DNA"/>
</dbReference>
<dbReference type="PANTHER" id="PTHR46984">
    <property type="entry name" value="LEUCINE-RICH REPEAT-CONTAINING PROTEIN 71"/>
    <property type="match status" value="1"/>
</dbReference>
<gene>
    <name evidence="2" type="ORF">AB1Y20_022490</name>
</gene>
<dbReference type="InterPro" id="IPR032675">
    <property type="entry name" value="LRR_dom_sf"/>
</dbReference>
<dbReference type="Proteomes" id="UP001515480">
    <property type="component" value="Unassembled WGS sequence"/>
</dbReference>
<dbReference type="AlphaFoldDB" id="A0AB34JJ49"/>
<name>A0AB34JJ49_PRYPA</name>